<name>A0A0H1RDB6_9HYPH</name>
<feature type="transmembrane region" description="Helical" evidence="1">
    <location>
        <begin position="70"/>
        <end position="88"/>
    </location>
</feature>
<keyword evidence="1" id="KW-0472">Membrane</keyword>
<protein>
    <submittedName>
        <fullName evidence="2">Uncharacterized protein</fullName>
    </submittedName>
</protein>
<dbReference type="Proteomes" id="UP000035489">
    <property type="component" value="Unassembled WGS sequence"/>
</dbReference>
<organism evidence="2 3">
    <name type="scientific">Microvirga vignae</name>
    <dbReference type="NCBI Taxonomy" id="1225564"/>
    <lineage>
        <taxon>Bacteria</taxon>
        <taxon>Pseudomonadati</taxon>
        <taxon>Pseudomonadota</taxon>
        <taxon>Alphaproteobacteria</taxon>
        <taxon>Hyphomicrobiales</taxon>
        <taxon>Methylobacteriaceae</taxon>
        <taxon>Microvirga</taxon>
    </lineage>
</organism>
<keyword evidence="1" id="KW-1133">Transmembrane helix</keyword>
<proteinExistence type="predicted"/>
<comment type="caution">
    <text evidence="2">The sequence shown here is derived from an EMBL/GenBank/DDBJ whole genome shotgun (WGS) entry which is preliminary data.</text>
</comment>
<feature type="transmembrane region" description="Helical" evidence="1">
    <location>
        <begin position="39"/>
        <end position="58"/>
    </location>
</feature>
<feature type="transmembrane region" description="Helical" evidence="1">
    <location>
        <begin position="7"/>
        <end position="27"/>
    </location>
</feature>
<dbReference type="EMBL" id="LCYG01000022">
    <property type="protein sequence ID" value="KLK93205.1"/>
    <property type="molecule type" value="Genomic_DNA"/>
</dbReference>
<dbReference type="AlphaFoldDB" id="A0A0H1RDB6"/>
<dbReference type="OrthoDB" id="8019657at2"/>
<evidence type="ECO:0000313" key="2">
    <source>
        <dbReference type="EMBL" id="KLK93205.1"/>
    </source>
</evidence>
<dbReference type="PATRIC" id="fig|1225564.3.peg.2758"/>
<keyword evidence="1" id="KW-0812">Transmembrane</keyword>
<sequence length="89" mass="9436">MALSRARLLYIGAVLVSGIAIGFLVRQNPEWQQMAVPPAAWPFAVSLVIDLIIGQMAAQGRTEPLTMSDRFIAVIGAGVIVTLMTAVGN</sequence>
<dbReference type="RefSeq" id="WP_047188961.1">
    <property type="nucleotide sequence ID" value="NZ_LCYG01000022.1"/>
</dbReference>
<accession>A0A0H1RDB6</accession>
<reference evidence="2 3" key="1">
    <citation type="submission" date="2015-05" db="EMBL/GenBank/DDBJ databases">
        <title>Draft genome sequence of Microvirga vignae strain BR3299, a novel nitrogen fixing bacteria isolated from Brazil semi-aired region.</title>
        <authorList>
            <person name="Zilli J.E."/>
            <person name="Passos S.R."/>
            <person name="Leite J."/>
            <person name="Baldani J.I."/>
            <person name="Xavier G.R."/>
            <person name="Rumjaneck N.G."/>
            <person name="Simoes-Araujo J.L."/>
        </authorList>
    </citation>
    <scope>NUCLEOTIDE SEQUENCE [LARGE SCALE GENOMIC DNA]</scope>
    <source>
        <strain evidence="2 3">BR3299</strain>
    </source>
</reference>
<gene>
    <name evidence="2" type="ORF">AA309_10505</name>
</gene>
<evidence type="ECO:0000256" key="1">
    <source>
        <dbReference type="SAM" id="Phobius"/>
    </source>
</evidence>
<keyword evidence="3" id="KW-1185">Reference proteome</keyword>
<evidence type="ECO:0000313" key="3">
    <source>
        <dbReference type="Proteomes" id="UP000035489"/>
    </source>
</evidence>